<dbReference type="GeneID" id="59336511"/>
<name>A0A8H6CRY5_9LECA</name>
<dbReference type="Proteomes" id="UP000593566">
    <property type="component" value="Unassembled WGS sequence"/>
</dbReference>
<dbReference type="RefSeq" id="XP_037156318.1">
    <property type="nucleotide sequence ID" value="XM_037298982.1"/>
</dbReference>
<evidence type="ECO:0000313" key="3">
    <source>
        <dbReference type="Proteomes" id="UP000593566"/>
    </source>
</evidence>
<accession>A0A8H6CRY5</accession>
<sequence length="123" mass="13444">MDHSTTQGSASNTSVTSTHVCDSENETPGKYTCYDIGTFLALYIVLATTCTVDVAGEAYEQSEKASKAHQNVEITDAHVKLARRPGRKVRRDTGENQAGEKGADEISRIGKWLEKVVRNLKAE</sequence>
<feature type="compositionally biased region" description="Basic residues" evidence="1">
    <location>
        <begin position="80"/>
        <end position="90"/>
    </location>
</feature>
<proteinExistence type="predicted"/>
<dbReference type="EMBL" id="JACCJB010000004">
    <property type="protein sequence ID" value="KAF6228384.1"/>
    <property type="molecule type" value="Genomic_DNA"/>
</dbReference>
<comment type="caution">
    <text evidence="2">The sequence shown here is derived from an EMBL/GenBank/DDBJ whole genome shotgun (WGS) entry which is preliminary data.</text>
</comment>
<feature type="region of interest" description="Disordered" evidence="1">
    <location>
        <begin position="1"/>
        <end position="28"/>
    </location>
</feature>
<keyword evidence="3" id="KW-1185">Reference proteome</keyword>
<organism evidence="2 3">
    <name type="scientific">Letharia lupina</name>
    <dbReference type="NCBI Taxonomy" id="560253"/>
    <lineage>
        <taxon>Eukaryota</taxon>
        <taxon>Fungi</taxon>
        <taxon>Dikarya</taxon>
        <taxon>Ascomycota</taxon>
        <taxon>Pezizomycotina</taxon>
        <taxon>Lecanoromycetes</taxon>
        <taxon>OSLEUM clade</taxon>
        <taxon>Lecanoromycetidae</taxon>
        <taxon>Lecanorales</taxon>
        <taxon>Lecanorineae</taxon>
        <taxon>Parmeliaceae</taxon>
        <taxon>Letharia</taxon>
    </lineage>
</organism>
<evidence type="ECO:0000256" key="1">
    <source>
        <dbReference type="SAM" id="MobiDB-lite"/>
    </source>
</evidence>
<reference evidence="2 3" key="1">
    <citation type="journal article" date="2020" name="Genomics">
        <title>Complete, high-quality genomes from long-read metagenomic sequencing of two wolf lichen thalli reveals enigmatic genome architecture.</title>
        <authorList>
            <person name="McKenzie S.K."/>
            <person name="Walston R.F."/>
            <person name="Allen J.L."/>
        </authorList>
    </citation>
    <scope>NUCLEOTIDE SEQUENCE [LARGE SCALE GENOMIC DNA]</scope>
    <source>
        <strain evidence="2">WasteWater1</strain>
    </source>
</reference>
<dbReference type="AlphaFoldDB" id="A0A8H6CRY5"/>
<evidence type="ECO:0000313" key="2">
    <source>
        <dbReference type="EMBL" id="KAF6228384.1"/>
    </source>
</evidence>
<feature type="region of interest" description="Disordered" evidence="1">
    <location>
        <begin position="76"/>
        <end position="104"/>
    </location>
</feature>
<protein>
    <submittedName>
        <fullName evidence="2">Uncharacterized protein</fullName>
    </submittedName>
</protein>
<gene>
    <name evidence="2" type="ORF">HO133_008114</name>
</gene>
<feature type="compositionally biased region" description="Polar residues" evidence="1">
    <location>
        <begin position="1"/>
        <end position="20"/>
    </location>
</feature>